<evidence type="ECO:0000313" key="2">
    <source>
        <dbReference type="EMBL" id="AFC23924.1"/>
    </source>
</evidence>
<dbReference type="Gene3D" id="2.30.40.10">
    <property type="entry name" value="Urease, subunit C, domain 1"/>
    <property type="match status" value="1"/>
</dbReference>
<dbReference type="Pfam" id="PF07969">
    <property type="entry name" value="Amidohydro_3"/>
    <property type="match status" value="1"/>
</dbReference>
<dbReference type="InterPro" id="IPR033932">
    <property type="entry name" value="YtcJ-like"/>
</dbReference>
<gene>
    <name evidence="2" type="ordered locus">SGRA_1189</name>
</gene>
<proteinExistence type="predicted"/>
<dbReference type="InterPro" id="IPR011059">
    <property type="entry name" value="Metal-dep_hydrolase_composite"/>
</dbReference>
<organism evidence="2 3">
    <name type="scientific">Saprospira grandis (strain Lewin)</name>
    <dbReference type="NCBI Taxonomy" id="984262"/>
    <lineage>
        <taxon>Bacteria</taxon>
        <taxon>Pseudomonadati</taxon>
        <taxon>Bacteroidota</taxon>
        <taxon>Saprospiria</taxon>
        <taxon>Saprospirales</taxon>
        <taxon>Saprospiraceae</taxon>
        <taxon>Saprospira</taxon>
    </lineage>
</organism>
<sequence length="564" mass="62622">MRLLSFFALFLLLACQNESQKAELLIFNGPIYTVDSSQSQVEALAVANGKIIALGNWSDLQKFQSPSTELLDLKGKTLIPAFIESHAHILGLGQFKRELDLSQVKSYEELIQLVQEQAAKTPKGEWILGRAWHQSKWDSLPFSIKGYQTHDALSQAVPDHPVLLMHASAHALMANEKAMQLAGLTPETQMNEEGEIIRFPNGRPTGIFTENAMTMIKEALPPADENSRYQDLLAGIQEALSYGIGSLQDAGSDSAAIALYRKALAQNELPLRLWVMLAYNNYAADVQGQDDPFLEKWLKKGPEKGDFLSIGGIKLYADGALGSRGAWMLEEYSDRAGHFGHPTLPLKTIEEIAEKALLADFQLCTHAIGDRANRELLNIYERVLKAQPQAAKDHRFRIEHAQHIAPKDIPRFAQLDVIASVQGIHFSSDRPWAQSRLGRLRIAMGAYRWKQLLASGAKLINGTDAPVESINPIACFYSLVSRQANDGQVYEADQKLSRLQALKAYTLDAAYGAFQEKEKGSLEVGKFADFAILSQDIMQVPLQDIPQTKVLQTIVNGKTVYLRE</sequence>
<dbReference type="GO" id="GO:0016810">
    <property type="term" value="F:hydrolase activity, acting on carbon-nitrogen (but not peptide) bonds"/>
    <property type="evidence" value="ECO:0007669"/>
    <property type="project" value="InterPro"/>
</dbReference>
<name>H6L4K0_SAPGL</name>
<dbReference type="InterPro" id="IPR032466">
    <property type="entry name" value="Metal_Hydrolase"/>
</dbReference>
<evidence type="ECO:0000259" key="1">
    <source>
        <dbReference type="Pfam" id="PF07969"/>
    </source>
</evidence>
<dbReference type="InterPro" id="IPR013108">
    <property type="entry name" value="Amidohydro_3"/>
</dbReference>
<dbReference type="PROSITE" id="PS51257">
    <property type="entry name" value="PROKAR_LIPOPROTEIN"/>
    <property type="match status" value="1"/>
</dbReference>
<dbReference type="PANTHER" id="PTHR22642">
    <property type="entry name" value="IMIDAZOLONEPROPIONASE"/>
    <property type="match status" value="1"/>
</dbReference>
<dbReference type="AlphaFoldDB" id="H6L4K0"/>
<dbReference type="KEGG" id="sgn:SGRA_1189"/>
<dbReference type="Proteomes" id="UP000007519">
    <property type="component" value="Chromosome"/>
</dbReference>
<dbReference type="OrthoDB" id="9767366at2"/>
<dbReference type="Gene3D" id="3.20.20.140">
    <property type="entry name" value="Metal-dependent hydrolases"/>
    <property type="match status" value="1"/>
</dbReference>
<accession>H6L4K0</accession>
<dbReference type="CDD" id="cd01300">
    <property type="entry name" value="YtcJ_like"/>
    <property type="match status" value="1"/>
</dbReference>
<dbReference type="SUPFAM" id="SSF51556">
    <property type="entry name" value="Metallo-dependent hydrolases"/>
    <property type="match status" value="1"/>
</dbReference>
<dbReference type="RefSeq" id="WP_015691571.1">
    <property type="nucleotide sequence ID" value="NC_016940.1"/>
</dbReference>
<dbReference type="STRING" id="984262.SGRA_1189"/>
<keyword evidence="3" id="KW-1185">Reference proteome</keyword>
<dbReference type="eggNOG" id="COG1574">
    <property type="taxonomic scope" value="Bacteria"/>
</dbReference>
<dbReference type="HOGENOM" id="CLU_009942_1_0_10"/>
<dbReference type="SUPFAM" id="SSF51338">
    <property type="entry name" value="Composite domain of metallo-dependent hydrolases"/>
    <property type="match status" value="1"/>
</dbReference>
<protein>
    <submittedName>
        <fullName evidence="2">Amidohydrolase 3</fullName>
    </submittedName>
</protein>
<dbReference type="Gene3D" id="3.10.310.70">
    <property type="match status" value="1"/>
</dbReference>
<feature type="domain" description="Amidohydrolase 3" evidence="1">
    <location>
        <begin position="70"/>
        <end position="561"/>
    </location>
</feature>
<reference evidence="2 3" key="1">
    <citation type="journal article" date="2012" name="Stand. Genomic Sci.">
        <title>Complete genome sequencing and analysis of Saprospira grandis str. Lewin, a predatory marine bacterium.</title>
        <authorList>
            <person name="Saw J.H."/>
            <person name="Yuryev A."/>
            <person name="Kanbe M."/>
            <person name="Hou S."/>
            <person name="Young A.G."/>
            <person name="Aizawa S."/>
            <person name="Alam M."/>
        </authorList>
    </citation>
    <scope>NUCLEOTIDE SEQUENCE [LARGE SCALE GENOMIC DNA]</scope>
    <source>
        <strain evidence="2 3">Lewin</strain>
    </source>
</reference>
<evidence type="ECO:0000313" key="3">
    <source>
        <dbReference type="Proteomes" id="UP000007519"/>
    </source>
</evidence>
<dbReference type="EMBL" id="CP002831">
    <property type="protein sequence ID" value="AFC23924.1"/>
    <property type="molecule type" value="Genomic_DNA"/>
</dbReference>
<dbReference type="PANTHER" id="PTHR22642:SF2">
    <property type="entry name" value="PROTEIN LONG AFTER FAR-RED 3"/>
    <property type="match status" value="1"/>
</dbReference>